<gene>
    <name evidence="2" type="ORF">T11_15907</name>
</gene>
<protein>
    <submittedName>
        <fullName evidence="2">Uncharacterized protein</fullName>
    </submittedName>
</protein>
<feature type="region of interest" description="Disordered" evidence="1">
    <location>
        <begin position="51"/>
        <end position="117"/>
    </location>
</feature>
<organism evidence="2 3">
    <name type="scientific">Trichinella zimbabwensis</name>
    <dbReference type="NCBI Taxonomy" id="268475"/>
    <lineage>
        <taxon>Eukaryota</taxon>
        <taxon>Metazoa</taxon>
        <taxon>Ecdysozoa</taxon>
        <taxon>Nematoda</taxon>
        <taxon>Enoplea</taxon>
        <taxon>Dorylaimia</taxon>
        <taxon>Trichinellida</taxon>
        <taxon>Trichinellidae</taxon>
        <taxon>Trichinella</taxon>
    </lineage>
</organism>
<dbReference type="EMBL" id="JYDP01000295">
    <property type="protein sequence ID" value="KRZ01373.1"/>
    <property type="molecule type" value="Genomic_DNA"/>
</dbReference>
<feature type="compositionally biased region" description="Low complexity" evidence="1">
    <location>
        <begin position="51"/>
        <end position="63"/>
    </location>
</feature>
<evidence type="ECO:0000313" key="3">
    <source>
        <dbReference type="Proteomes" id="UP000055024"/>
    </source>
</evidence>
<proteinExistence type="predicted"/>
<evidence type="ECO:0000313" key="2">
    <source>
        <dbReference type="EMBL" id="KRZ01373.1"/>
    </source>
</evidence>
<dbReference type="AlphaFoldDB" id="A0A0V1GT55"/>
<accession>A0A0V1GT55</accession>
<dbReference type="Proteomes" id="UP000055024">
    <property type="component" value="Unassembled WGS sequence"/>
</dbReference>
<comment type="caution">
    <text evidence="2">The sequence shown here is derived from an EMBL/GenBank/DDBJ whole genome shotgun (WGS) entry which is preliminary data.</text>
</comment>
<sequence>MWAHPMLGRVAWAGSRTIRTLEPSVMVISRACQSISLTYWSKKFVPKIPGTTRLSTTTTSIRPLQPPISSDHTPWPQRRTLRPSPSRMEPSAAPKGSPPVDFRHVESDTTETTAPLSKRRDISCPFTLLRTDDECPAGSSVIARRRRSLVPLFRARAGRVRVRSWGQSRRMWPRPPHSKHSVALCVGCKRDGRSRVASSLSKRRAKASTALVRPPFPDASSSTVFRRPSSISVTISANCRACVRVVGCRRQSSRWSSLHVRPKMKRWTRSPSDFPALRPTSATSRAKSRIGWPFRCRRPPKRTCNWI</sequence>
<name>A0A0V1GT55_9BILA</name>
<reference evidence="2 3" key="1">
    <citation type="submission" date="2015-01" db="EMBL/GenBank/DDBJ databases">
        <title>Evolution of Trichinella species and genotypes.</title>
        <authorList>
            <person name="Korhonen P.K."/>
            <person name="Edoardo P."/>
            <person name="Giuseppe L.R."/>
            <person name="Gasser R.B."/>
        </authorList>
    </citation>
    <scope>NUCLEOTIDE SEQUENCE [LARGE SCALE GENOMIC DNA]</scope>
    <source>
        <strain evidence="2">ISS1029</strain>
    </source>
</reference>
<evidence type="ECO:0000256" key="1">
    <source>
        <dbReference type="SAM" id="MobiDB-lite"/>
    </source>
</evidence>
<dbReference type="OrthoDB" id="10483295at2759"/>
<keyword evidence="3" id="KW-1185">Reference proteome</keyword>